<evidence type="ECO:0000256" key="2">
    <source>
        <dbReference type="ARBA" id="ARBA00023002"/>
    </source>
</evidence>
<evidence type="ECO:0000256" key="1">
    <source>
        <dbReference type="ARBA" id="ARBA00006484"/>
    </source>
</evidence>
<evidence type="ECO:0000313" key="4">
    <source>
        <dbReference type="Proteomes" id="UP000544551"/>
    </source>
</evidence>
<proteinExistence type="inferred from homology"/>
<dbReference type="Proteomes" id="UP000544551">
    <property type="component" value="Unassembled WGS sequence"/>
</dbReference>
<comment type="similarity">
    <text evidence="1">Belongs to the short-chain dehydrogenases/reductases (SDR) family.</text>
</comment>
<dbReference type="SUPFAM" id="SSF51735">
    <property type="entry name" value="NAD(P)-binding Rossmann-fold domains"/>
    <property type="match status" value="1"/>
</dbReference>
<comment type="caution">
    <text evidence="3">The sequence shown here is derived from an EMBL/GenBank/DDBJ whole genome shotgun (WGS) entry which is preliminary data.</text>
</comment>
<dbReference type="InterPro" id="IPR036291">
    <property type="entry name" value="NAD(P)-bd_dom_sf"/>
</dbReference>
<dbReference type="PRINTS" id="PR00081">
    <property type="entry name" value="GDHRDH"/>
</dbReference>
<protein>
    <submittedName>
        <fullName evidence="3">SDR family oxidoreductase</fullName>
    </submittedName>
</protein>
<keyword evidence="2" id="KW-0560">Oxidoreductase</keyword>
<dbReference type="InterPro" id="IPR020904">
    <property type="entry name" value="Sc_DH/Rdtase_CS"/>
</dbReference>
<dbReference type="AlphaFoldDB" id="A0AB36CJI3"/>
<dbReference type="Pfam" id="PF13561">
    <property type="entry name" value="adh_short_C2"/>
    <property type="match status" value="1"/>
</dbReference>
<dbReference type="EMBL" id="JABAFZ010000003">
    <property type="protein sequence ID" value="NME88925.1"/>
    <property type="molecule type" value="Genomic_DNA"/>
</dbReference>
<dbReference type="FunFam" id="3.40.50.720:FF:000173">
    <property type="entry name" value="3-oxoacyl-[acyl-carrier protein] reductase"/>
    <property type="match status" value="1"/>
</dbReference>
<evidence type="ECO:0000313" key="3">
    <source>
        <dbReference type="EMBL" id="NME88925.1"/>
    </source>
</evidence>
<dbReference type="GO" id="GO:0030497">
    <property type="term" value="P:fatty acid elongation"/>
    <property type="evidence" value="ECO:0007669"/>
    <property type="project" value="TreeGrafter"/>
</dbReference>
<dbReference type="PANTHER" id="PTHR42760:SF123">
    <property type="entry name" value="OXIDOREDUCTASE"/>
    <property type="match status" value="1"/>
</dbReference>
<sequence length="258" mass="26493">MSYQTGIGQRTVVVTGAASPRGIGRAAALRFAEEGWAVAILDLDGPGAEQAASEIAEATGQPTIGVACNVAVQQSVSEAAQTINADSNLPPVGALAAIAGIASPVSFMDVDLELWHRVIDVNLTGTFLTCQAFLPAMLENGYGRIVTMSSVSAQQGGGVFSKTPYSAAKAGILGLTRSLAREVAEAGITVNSIAPGAVETDIRVGSTDSDEEKLTASIPMKRQATTRDIASLILWLCSEDASYVTGTTQAINGGSYIS</sequence>
<organism evidence="3 4">
    <name type="scientific">Corynebacterium stationis</name>
    <dbReference type="NCBI Taxonomy" id="1705"/>
    <lineage>
        <taxon>Bacteria</taxon>
        <taxon>Bacillati</taxon>
        <taxon>Actinomycetota</taxon>
        <taxon>Actinomycetes</taxon>
        <taxon>Mycobacteriales</taxon>
        <taxon>Corynebacteriaceae</taxon>
        <taxon>Corynebacterium</taxon>
    </lineage>
</organism>
<dbReference type="PRINTS" id="PR00080">
    <property type="entry name" value="SDRFAMILY"/>
</dbReference>
<dbReference type="PROSITE" id="PS00061">
    <property type="entry name" value="ADH_SHORT"/>
    <property type="match status" value="1"/>
</dbReference>
<accession>A0AB36CJI3</accession>
<gene>
    <name evidence="3" type="ORF">HF853_04395</name>
</gene>
<dbReference type="InterPro" id="IPR002347">
    <property type="entry name" value="SDR_fam"/>
</dbReference>
<reference evidence="3 4" key="1">
    <citation type="submission" date="2020-04" db="EMBL/GenBank/DDBJ databases">
        <authorList>
            <person name="Hitch T.C.A."/>
            <person name="Wylensek D."/>
            <person name="Clavel T."/>
        </authorList>
    </citation>
    <scope>NUCLEOTIDE SEQUENCE [LARGE SCALE GENOMIC DNA]</scope>
    <source>
        <strain evidence="3 4">BL-383-APC-3D</strain>
    </source>
</reference>
<name>A0AB36CJI3_9CORY</name>
<dbReference type="GO" id="GO:0016616">
    <property type="term" value="F:oxidoreductase activity, acting on the CH-OH group of donors, NAD or NADP as acceptor"/>
    <property type="evidence" value="ECO:0007669"/>
    <property type="project" value="TreeGrafter"/>
</dbReference>
<dbReference type="PANTHER" id="PTHR42760">
    <property type="entry name" value="SHORT-CHAIN DEHYDROGENASES/REDUCTASES FAMILY MEMBER"/>
    <property type="match status" value="1"/>
</dbReference>
<dbReference type="Gene3D" id="3.40.50.720">
    <property type="entry name" value="NAD(P)-binding Rossmann-like Domain"/>
    <property type="match status" value="1"/>
</dbReference>
<dbReference type="RefSeq" id="WP_168969287.1">
    <property type="nucleotide sequence ID" value="NZ_JABAFZ010000003.1"/>
</dbReference>